<evidence type="ECO:0000313" key="2">
    <source>
        <dbReference type="Proteomes" id="UP000515960"/>
    </source>
</evidence>
<keyword evidence="2" id="KW-1185">Reference proteome</keyword>
<dbReference type="KEGG" id="ohi:H8790_08540"/>
<sequence>MEKPGLHFEICIQSCEYHTWQGILHCGGEHYLFPSELALLIKIDQLLKQNGIYPD</sequence>
<dbReference type="EMBL" id="CP060490">
    <property type="protein sequence ID" value="QNL43528.1"/>
    <property type="molecule type" value="Genomic_DNA"/>
</dbReference>
<gene>
    <name evidence="1" type="ORF">H8790_08540</name>
</gene>
<dbReference type="Proteomes" id="UP000515960">
    <property type="component" value="Chromosome"/>
</dbReference>
<organism evidence="1 2">
    <name type="scientific">Oscillibacter hominis</name>
    <dbReference type="NCBI Taxonomy" id="2763056"/>
    <lineage>
        <taxon>Bacteria</taxon>
        <taxon>Bacillati</taxon>
        <taxon>Bacillota</taxon>
        <taxon>Clostridia</taxon>
        <taxon>Eubacteriales</taxon>
        <taxon>Oscillospiraceae</taxon>
        <taxon>Oscillibacter</taxon>
    </lineage>
</organism>
<dbReference type="RefSeq" id="WP_187332119.1">
    <property type="nucleotide sequence ID" value="NZ_CP060490.1"/>
</dbReference>
<proteinExistence type="predicted"/>
<name>A0A7G9B1U7_9FIRM</name>
<reference evidence="1 2" key="1">
    <citation type="submission" date="2020-08" db="EMBL/GenBank/DDBJ databases">
        <authorList>
            <person name="Liu C."/>
            <person name="Sun Q."/>
        </authorList>
    </citation>
    <scope>NUCLEOTIDE SEQUENCE [LARGE SCALE GENOMIC DNA]</scope>
    <source>
        <strain evidence="1 2">NSJ-62</strain>
    </source>
</reference>
<accession>A0A7G9B1U7</accession>
<evidence type="ECO:0000313" key="1">
    <source>
        <dbReference type="EMBL" id="QNL43528.1"/>
    </source>
</evidence>
<dbReference type="AlphaFoldDB" id="A0A7G9B1U7"/>
<protein>
    <submittedName>
        <fullName evidence="1">Uncharacterized protein</fullName>
    </submittedName>
</protein>